<protein>
    <recommendedName>
        <fullName evidence="2">Carboxylesterase type B domain-containing protein</fullName>
    </recommendedName>
</protein>
<dbReference type="EMBL" id="JAPWTJ010003346">
    <property type="protein sequence ID" value="KAJ8958192.1"/>
    <property type="molecule type" value="Genomic_DNA"/>
</dbReference>
<evidence type="ECO:0000313" key="4">
    <source>
        <dbReference type="Proteomes" id="UP001162164"/>
    </source>
</evidence>
<dbReference type="InterPro" id="IPR002018">
    <property type="entry name" value="CarbesteraseB"/>
</dbReference>
<proteinExistence type="predicted"/>
<keyword evidence="4" id="KW-1185">Reference proteome</keyword>
<dbReference type="Gene3D" id="3.40.50.1820">
    <property type="entry name" value="alpha/beta hydrolase"/>
    <property type="match status" value="1"/>
</dbReference>
<accession>A0ABQ9IR87</accession>
<gene>
    <name evidence="3" type="ORF">NQ317_005949</name>
</gene>
<dbReference type="InterPro" id="IPR029058">
    <property type="entry name" value="AB_hydrolase_fold"/>
</dbReference>
<evidence type="ECO:0000259" key="2">
    <source>
        <dbReference type="Pfam" id="PF00135"/>
    </source>
</evidence>
<organism evidence="3 4">
    <name type="scientific">Molorchus minor</name>
    <dbReference type="NCBI Taxonomy" id="1323400"/>
    <lineage>
        <taxon>Eukaryota</taxon>
        <taxon>Metazoa</taxon>
        <taxon>Ecdysozoa</taxon>
        <taxon>Arthropoda</taxon>
        <taxon>Hexapoda</taxon>
        <taxon>Insecta</taxon>
        <taxon>Pterygota</taxon>
        <taxon>Neoptera</taxon>
        <taxon>Endopterygota</taxon>
        <taxon>Coleoptera</taxon>
        <taxon>Polyphaga</taxon>
        <taxon>Cucujiformia</taxon>
        <taxon>Chrysomeloidea</taxon>
        <taxon>Cerambycidae</taxon>
        <taxon>Lamiinae</taxon>
        <taxon>Monochamini</taxon>
        <taxon>Molorchus</taxon>
    </lineage>
</organism>
<comment type="caution">
    <text evidence="3">The sequence shown here is derived from an EMBL/GenBank/DDBJ whole genome shotgun (WGS) entry which is preliminary data.</text>
</comment>
<dbReference type="Pfam" id="PF00135">
    <property type="entry name" value="COesterase"/>
    <property type="match status" value="1"/>
</dbReference>
<dbReference type="Proteomes" id="UP001162164">
    <property type="component" value="Unassembled WGS sequence"/>
</dbReference>
<sequence length="87" mass="9698">MYNLTLLLESDVTIYFHLSKSCLLSPSEGLDDSPGSDGLLPVLFNIYGGTFIHGHAMYGLYGPQFILEQRVVVVTINYRGSCQREIL</sequence>
<evidence type="ECO:0000313" key="3">
    <source>
        <dbReference type="EMBL" id="KAJ8958192.1"/>
    </source>
</evidence>
<dbReference type="SUPFAM" id="SSF53474">
    <property type="entry name" value="alpha/beta-Hydrolases"/>
    <property type="match status" value="1"/>
</dbReference>
<name>A0ABQ9IR87_9CUCU</name>
<feature type="domain" description="Carboxylesterase type B" evidence="2">
    <location>
        <begin position="36"/>
        <end position="79"/>
    </location>
</feature>
<evidence type="ECO:0000256" key="1">
    <source>
        <dbReference type="ARBA" id="ARBA00023180"/>
    </source>
</evidence>
<keyword evidence="1" id="KW-0325">Glycoprotein</keyword>
<reference evidence="3" key="1">
    <citation type="journal article" date="2023" name="Insect Mol. Biol.">
        <title>Genome sequencing provides insights into the evolution of gene families encoding plant cell wall-degrading enzymes in longhorned beetles.</title>
        <authorList>
            <person name="Shin N.R."/>
            <person name="Okamura Y."/>
            <person name="Kirsch R."/>
            <person name="Pauchet Y."/>
        </authorList>
    </citation>
    <scope>NUCLEOTIDE SEQUENCE</scope>
    <source>
        <strain evidence="3">MMC_N1</strain>
    </source>
</reference>